<keyword evidence="2" id="KW-1133">Transmembrane helix</keyword>
<dbReference type="EMBL" id="VOTZ01000011">
    <property type="protein sequence ID" value="MCQ1538583.1"/>
    <property type="molecule type" value="Genomic_DNA"/>
</dbReference>
<feature type="compositionally biased region" description="Low complexity" evidence="1">
    <location>
        <begin position="20"/>
        <end position="32"/>
    </location>
</feature>
<keyword evidence="2" id="KW-0812">Transmembrane</keyword>
<feature type="region of interest" description="Disordered" evidence="1">
    <location>
        <begin position="1"/>
        <end position="45"/>
    </location>
</feature>
<accession>A0ABD4TKW0</accession>
<dbReference type="AlphaFoldDB" id="A0ABD4TKW0"/>
<evidence type="ECO:0000313" key="4">
    <source>
        <dbReference type="Proteomes" id="UP001524383"/>
    </source>
</evidence>
<keyword evidence="4" id="KW-1185">Reference proteome</keyword>
<organism evidence="3 4">
    <name type="scientific">Methanocalculus taiwanensis</name>
    <dbReference type="NCBI Taxonomy" id="106207"/>
    <lineage>
        <taxon>Archaea</taxon>
        <taxon>Methanobacteriati</taxon>
        <taxon>Methanobacteriota</taxon>
        <taxon>Stenosarchaea group</taxon>
        <taxon>Methanomicrobia</taxon>
        <taxon>Methanomicrobiales</taxon>
        <taxon>Methanocalculaceae</taxon>
        <taxon>Methanocalculus</taxon>
    </lineage>
</organism>
<proteinExistence type="predicted"/>
<reference evidence="3 4" key="1">
    <citation type="submission" date="2019-08" db="EMBL/GenBank/DDBJ databases">
        <authorList>
            <person name="Chen S.-C."/>
            <person name="Lai M.-C."/>
            <person name="You Y.-T."/>
        </authorList>
    </citation>
    <scope>NUCLEOTIDE SEQUENCE [LARGE SCALE GENOMIC DNA]</scope>
    <source>
        <strain evidence="3 4">P2F9704a</strain>
    </source>
</reference>
<name>A0ABD4TKW0_9EURY</name>
<evidence type="ECO:0000313" key="3">
    <source>
        <dbReference type="EMBL" id="MCQ1538583.1"/>
    </source>
</evidence>
<evidence type="ECO:0000256" key="1">
    <source>
        <dbReference type="SAM" id="MobiDB-lite"/>
    </source>
</evidence>
<feature type="transmembrane region" description="Helical" evidence="2">
    <location>
        <begin position="89"/>
        <end position="110"/>
    </location>
</feature>
<protein>
    <submittedName>
        <fullName evidence="3">Uncharacterized protein</fullName>
    </submittedName>
</protein>
<sequence>MVKDASKTDNTPGSGPDGISVSSADPVDPSDPGILEGDTDNPIVAGEKEVSILSEIPAASGVSGSPLEEEIDPGHPPGPSPVPAAGLGGGLWIGLVVLVAGVVSALWYLYQKKSLAEDLEEAIPDRSYGGDGDLYGRGRAAYRGRA</sequence>
<gene>
    <name evidence="3" type="ORF">FTO68_06235</name>
</gene>
<comment type="caution">
    <text evidence="3">The sequence shown here is derived from an EMBL/GenBank/DDBJ whole genome shotgun (WGS) entry which is preliminary data.</text>
</comment>
<feature type="region of interest" description="Disordered" evidence="1">
    <location>
        <begin position="57"/>
        <end position="84"/>
    </location>
</feature>
<evidence type="ECO:0000256" key="2">
    <source>
        <dbReference type="SAM" id="Phobius"/>
    </source>
</evidence>
<keyword evidence="2" id="KW-0472">Membrane</keyword>
<dbReference type="Proteomes" id="UP001524383">
    <property type="component" value="Unassembled WGS sequence"/>
</dbReference>
<dbReference type="RefSeq" id="WP_255332530.1">
    <property type="nucleotide sequence ID" value="NZ_VOTZ01000011.1"/>
</dbReference>